<dbReference type="PANTHER" id="PTHR22792:SF101">
    <property type="entry name" value="LA-RELATED PROTEIN 1A"/>
    <property type="match status" value="1"/>
</dbReference>
<sequence>MAMAENEAGGDQKEVSSGPKSPWKTPIIAEAPVMGAQAESWPALADAHQQQRSKSNDTAPKPPPTVAGDGPGTASPRPSPTEGSLGQQQSHGPGNYNLSHKFSSRHPKSGSKRNPNGAPPFPVPLPYAQPYMQPVFPAVAPPLHIAIPGYSYPPGPSPFPTVETHLLKSGTKTPPTQPFVPPGNVQSPVRGDANAYFVQFPNRRPNMGDSGGHINHPWNHQRPLGPGDHIPLQQGMASRPVVRHPFFAPAPSFVVGPTFHGPPIYYFPAPPPGSFGGPHPSRFYPMNQGIHVVSQEMLALKVNIVRQIEYYFSDENLQTDHYLISLMDEQGWVPISTIADFKRVKKMTTDIPFILDALQSSSSVEVQGDKIRKREDWLKWLPVSTEHRPSPKAETSEDQIGEKTNEGKTKDPIEEDAEFSYHADLARQGLPNDDIPGFLQSGKTEDEGENQSVADEYVESSGNCTSELSSMLSELGISFRTLQPDHSEVDERTICNNHVNKGSSNVASKNLNDFSNDFANTFMLDEELELEQKTMRSNDHFPVRRLDDGEDEIIVNDQDVQRLVIVTQNSKVGGGPNLGGKDSKSISNELAYAINDGLYFYEQELKTKRSNPRKYNFGNKDGTPRSNCSGSGVSSSRGSGSSEAGGREESGSSNNLRKQNKVFPKQSQKQRFFSNNFRNHGTGPSSPGPISESPPSNFGFFFSSTPPENHGIRCSKLSGSPHGVSGGSPPVGSMPKSFPPFQHPSHQLLEENGFKQQKYLKYHKRCLGERKKMGIGCSEEMNTLYRFWCYFLRDMFVPSMYNEFRKLALEDASANYNYGIECLFRFYSYGLEKEFREDLYEDFEELTLDFYRRGNFYGLEKYWAFHHFCGNKEPLKKHPELDRLLREEYRTLEDFPTKNKSKKEDSSH</sequence>
<dbReference type="InterPro" id="IPR006607">
    <property type="entry name" value="DM15"/>
</dbReference>
<dbReference type="CDD" id="cd07323">
    <property type="entry name" value="LAM"/>
    <property type="match status" value="1"/>
</dbReference>
<proteinExistence type="predicted"/>
<evidence type="ECO:0000256" key="2">
    <source>
        <dbReference type="PROSITE-ProRule" id="PRU00332"/>
    </source>
</evidence>
<accession>A0AAV8SD57</accession>
<dbReference type="InterPro" id="IPR036390">
    <property type="entry name" value="WH_DNA-bd_sf"/>
</dbReference>
<feature type="compositionally biased region" description="Basic and acidic residues" evidence="3">
    <location>
        <begin position="385"/>
        <end position="412"/>
    </location>
</feature>
<feature type="region of interest" description="Disordered" evidence="3">
    <location>
        <begin position="430"/>
        <end position="456"/>
    </location>
</feature>
<dbReference type="EMBL" id="JAIWQS010000011">
    <property type="protein sequence ID" value="KAJ8749956.1"/>
    <property type="molecule type" value="Genomic_DNA"/>
</dbReference>
<dbReference type="InterPro" id="IPR036388">
    <property type="entry name" value="WH-like_DNA-bd_sf"/>
</dbReference>
<dbReference type="SUPFAM" id="SSF46785">
    <property type="entry name" value="Winged helix' DNA-binding domain"/>
    <property type="match status" value="1"/>
</dbReference>
<feature type="region of interest" description="Disordered" evidence="3">
    <location>
        <begin position="1"/>
        <end position="121"/>
    </location>
</feature>
<evidence type="ECO:0000256" key="1">
    <source>
        <dbReference type="ARBA" id="ARBA00022884"/>
    </source>
</evidence>
<dbReference type="SMART" id="SM00684">
    <property type="entry name" value="DM15"/>
    <property type="match status" value="3"/>
</dbReference>
<feature type="compositionally biased region" description="Polar residues" evidence="3">
    <location>
        <begin position="665"/>
        <end position="683"/>
    </location>
</feature>
<feature type="region of interest" description="Disordered" evidence="3">
    <location>
        <begin position="611"/>
        <end position="733"/>
    </location>
</feature>
<evidence type="ECO:0000313" key="5">
    <source>
        <dbReference type="EMBL" id="KAJ8749956.1"/>
    </source>
</evidence>
<protein>
    <recommendedName>
        <fullName evidence="4">HTH La-type RNA-binding domain-containing protein</fullName>
    </recommendedName>
</protein>
<dbReference type="SMART" id="SM00715">
    <property type="entry name" value="LA"/>
    <property type="match status" value="1"/>
</dbReference>
<feature type="compositionally biased region" description="Polar residues" evidence="3">
    <location>
        <begin position="81"/>
        <end position="101"/>
    </location>
</feature>
<organism evidence="5 6">
    <name type="scientific">Erythroxylum novogranatense</name>
    <dbReference type="NCBI Taxonomy" id="1862640"/>
    <lineage>
        <taxon>Eukaryota</taxon>
        <taxon>Viridiplantae</taxon>
        <taxon>Streptophyta</taxon>
        <taxon>Embryophyta</taxon>
        <taxon>Tracheophyta</taxon>
        <taxon>Spermatophyta</taxon>
        <taxon>Magnoliopsida</taxon>
        <taxon>eudicotyledons</taxon>
        <taxon>Gunneridae</taxon>
        <taxon>Pentapetalae</taxon>
        <taxon>rosids</taxon>
        <taxon>fabids</taxon>
        <taxon>Malpighiales</taxon>
        <taxon>Erythroxylaceae</taxon>
        <taxon>Erythroxylum</taxon>
    </lineage>
</organism>
<feature type="compositionally biased region" description="Polar residues" evidence="3">
    <location>
        <begin position="48"/>
        <end position="58"/>
    </location>
</feature>
<feature type="compositionally biased region" description="Low complexity" evidence="3">
    <location>
        <begin position="625"/>
        <end position="644"/>
    </location>
</feature>
<dbReference type="InterPro" id="IPR006630">
    <property type="entry name" value="La_HTH"/>
</dbReference>
<dbReference type="Pfam" id="PF05383">
    <property type="entry name" value="La"/>
    <property type="match status" value="1"/>
</dbReference>
<comment type="caution">
    <text evidence="5">The sequence shown here is derived from an EMBL/GenBank/DDBJ whole genome shotgun (WGS) entry which is preliminary data.</text>
</comment>
<dbReference type="FunFam" id="1.10.10.10:FF:000131">
    <property type="entry name" value="la-related protein 1B isoform X2"/>
    <property type="match status" value="1"/>
</dbReference>
<dbReference type="Gene3D" id="1.10.10.10">
    <property type="entry name" value="Winged helix-like DNA-binding domain superfamily/Winged helix DNA-binding domain"/>
    <property type="match status" value="1"/>
</dbReference>
<dbReference type="GO" id="GO:0048255">
    <property type="term" value="P:mRNA stabilization"/>
    <property type="evidence" value="ECO:0007669"/>
    <property type="project" value="InterPro"/>
</dbReference>
<feature type="compositionally biased region" description="Basic residues" evidence="3">
    <location>
        <begin position="102"/>
        <end position="111"/>
    </location>
</feature>
<evidence type="ECO:0000259" key="4">
    <source>
        <dbReference type="PROSITE" id="PS50961"/>
    </source>
</evidence>
<reference evidence="5 6" key="1">
    <citation type="submission" date="2021-09" db="EMBL/GenBank/DDBJ databases">
        <title>Genomic insights and catalytic innovation underlie evolution of tropane alkaloids biosynthesis.</title>
        <authorList>
            <person name="Wang Y.-J."/>
            <person name="Tian T."/>
            <person name="Huang J.-P."/>
            <person name="Huang S.-X."/>
        </authorList>
    </citation>
    <scope>NUCLEOTIDE SEQUENCE [LARGE SCALE GENOMIC DNA]</scope>
    <source>
        <strain evidence="5">KIB-2018</strain>
        <tissue evidence="5">Leaf</tissue>
    </source>
</reference>
<dbReference type="InterPro" id="IPR045180">
    <property type="entry name" value="La_dom_prot"/>
</dbReference>
<feature type="domain" description="HTH La-type RNA-binding" evidence="4">
    <location>
        <begin position="294"/>
        <end position="383"/>
    </location>
</feature>
<keyword evidence="1 2" id="KW-0694">RNA-binding</keyword>
<gene>
    <name evidence="5" type="ORF">K2173_013871</name>
</gene>
<feature type="region of interest" description="Disordered" evidence="3">
    <location>
        <begin position="384"/>
        <end position="413"/>
    </location>
</feature>
<evidence type="ECO:0000256" key="3">
    <source>
        <dbReference type="SAM" id="MobiDB-lite"/>
    </source>
</evidence>
<feature type="compositionally biased region" description="Low complexity" evidence="3">
    <location>
        <begin position="718"/>
        <end position="733"/>
    </location>
</feature>
<dbReference type="Proteomes" id="UP001159364">
    <property type="component" value="Linkage Group LG11"/>
</dbReference>
<dbReference type="PROSITE" id="PS50961">
    <property type="entry name" value="HTH_LA"/>
    <property type="match status" value="1"/>
</dbReference>
<dbReference type="PANTHER" id="PTHR22792">
    <property type="entry name" value="LUPUS LA PROTEIN-RELATED"/>
    <property type="match status" value="1"/>
</dbReference>
<name>A0AAV8SD57_9ROSI</name>
<dbReference type="Pfam" id="PF21071">
    <property type="entry name" value="LARP1_HEAT"/>
    <property type="match status" value="1"/>
</dbReference>
<evidence type="ECO:0000313" key="6">
    <source>
        <dbReference type="Proteomes" id="UP001159364"/>
    </source>
</evidence>
<dbReference type="AlphaFoldDB" id="A0AAV8SD57"/>
<dbReference type="GO" id="GO:0000339">
    <property type="term" value="F:RNA cap binding"/>
    <property type="evidence" value="ECO:0007669"/>
    <property type="project" value="InterPro"/>
</dbReference>
<feature type="compositionally biased region" description="Low complexity" evidence="3">
    <location>
        <begin position="684"/>
        <end position="707"/>
    </location>
</feature>
<keyword evidence="6" id="KW-1185">Reference proteome</keyword>